<dbReference type="SUPFAM" id="SSF52087">
    <property type="entry name" value="CRAL/TRIO domain"/>
    <property type="match status" value="1"/>
</dbReference>
<dbReference type="InterPro" id="IPR002126">
    <property type="entry name" value="Cadherin-like_dom"/>
</dbReference>
<evidence type="ECO:0000256" key="1">
    <source>
        <dbReference type="ARBA" id="ARBA00004370"/>
    </source>
</evidence>
<dbReference type="VEuPathDB" id="VectorBase:ASTE010524"/>
<proteinExistence type="predicted"/>
<name>A0A182YFP5_ANOST</name>
<dbReference type="VEuPathDB" id="VectorBase:ASTEI20_037064"/>
<dbReference type="GO" id="GO:0045296">
    <property type="term" value="F:cadherin binding"/>
    <property type="evidence" value="ECO:0007669"/>
    <property type="project" value="TreeGrafter"/>
</dbReference>
<evidence type="ECO:0000313" key="6">
    <source>
        <dbReference type="Proteomes" id="UP000076408"/>
    </source>
</evidence>
<dbReference type="OMA" id="NIAGITM"/>
<dbReference type="VEuPathDB" id="VectorBase:ASTEI07281"/>
<accession>A0A182YFP5</accession>
<dbReference type="InterPro" id="IPR036865">
    <property type="entry name" value="CRAL-TRIO_dom_sf"/>
</dbReference>
<evidence type="ECO:0000313" key="5">
    <source>
        <dbReference type="EnsemblMetazoa" id="ASTEI07281-PA"/>
    </source>
</evidence>
<dbReference type="GO" id="GO:0016477">
    <property type="term" value="P:cell migration"/>
    <property type="evidence" value="ECO:0007669"/>
    <property type="project" value="TreeGrafter"/>
</dbReference>
<dbReference type="GO" id="GO:0016342">
    <property type="term" value="C:catenin complex"/>
    <property type="evidence" value="ECO:0007669"/>
    <property type="project" value="TreeGrafter"/>
</dbReference>
<sequence length="2386" mass="262483">MAQMVTMESIDLSDATISIPPEIQVDQIHIETPEESTTIAENYCPEMIGHVLATHVGKRTRILDGSFTYVELMKHYHSSLDESEWQKENLYERLLRRAKTEDLSEVSGIGCLYQSGVDRLGRPVVVFCGKWFPAHNIDLEKALLYLIYLLDPIVKGDYVIAYFHTLTSSNNYPSLQWLKDVYSILPYKYKKNLKAFYIVHPTFWTKMMTWWFTTFMAPAIKTKVHSLPGVEHLYSAIAKDQLEIPAYITEYDMAFPVGPEISATVGAGYTLAQHDVTNVASVSVSATASNLPVYIEAVLDAGRLTIRTSAQFVNYEKQEDTLFFLQEIRFTCASGSLRDMTFRQSIKEENNHAPLFSQAIYNIAVPLPLPREFNIQQFIDGGKGIVAHDYDITKNKVSFSIAENDYFTVQTANGSSRTQFLASLITKQTLTKIQPPITLQITAVDEGSPPKSSQATLNIEGDPVISFVPPPEFEQNLYRAAYKIGATFTPVRISMAPGTYDSTVSFETSGDDADYFTVTPAADRSSVTVSLRSAATIDEGKKLLTLTIAASRSGTDSIGRTALVVELSTDPKVVPTFEASLYTGTIDRNKVISVDSIKLIPSTSDSSVRVQLTGEDAQYFTASLASNQVTVAPASQLTDVVLKEKHYFLVTVQADKADSGTGETLLVLSVDKSDLKDPRFEKMVYEGTITESGTLNVPVVRISPDSFVSGLEYSFSGDISLLTTNADSSGTITIAPNNVTPDKLLDKSYLMLSIVAKLEGDEVAHAVLILKVLRTPVVLPQFTRPLLEGEMIEKTLAISLPYVEIVPESFTADIALSVVDERYFFDIQPFNPQNVFKVFLRGNVTRGMLQGLDRLTFTVKATNPSSASVYCFVAIDIVRTAAPTFERLIYDGVIDESKQLAEEIVARLTADSTDASVVYTLEGEDASLFGLEALQPDGVRIKLKTELTEDEFDRRDHFSLNLKATNPQLPASTIVPVIVYVKHSLIKIPRFEKPLYKSRIDVDLQLVPFEQIELEPGTYTDSTTVAVRNSNSDLFEVRLSQGVVSIQLLKELDAAAVSDISRFEFVVECSTPGQASGFTTVIVDIDRALAPAFTDLFYVGEVKEDAKQIMFSQTVTLSPETIASNTEYSLEGYDSTLVRYEKLDDQSLSFFLRDEVSKDQLKLRSEIGFLIVATNPAASRSATVSCSVKIVREVKPTFTRTSFHGKIVEGTTAADFGDAAIAWEGGSVKETTSFTIVDAMSNNWFDVKLAENGSTVDIVLKPEVKWDQVRSYVYYQLILQAVNPGSDATQCTLVIDVENLPAITPTFTKSIYRGALQEGTKEVMFSAADTITVRSDTIMSTFQYAAVEGDTSLFDVALVEDNKFKVSLKDTVAPSDIEGRDLFSFMLKINNAYSADDTATIVITVKLDDIVNPTFGKLLYSGTIVQGTVEVSLPETIQLTAGSFTENTEIGVGGTDAALFSISRAGSTIELKVREGAINWDELASKHYLSVYVQATNPGSETSTSFVVIEITQLRQPRFAQSSAHGYIAAGERDVQFLAGSELRIVSGSTEPGYQWNLAGDDYQLFDGALVDDLFRFSLREAASEEQLQSRTSFKFRVTVKNPTGKETESAVVINRQLLMPQFSKHIYTGAFSEDLQLSLTDAIELTQASFSTGVLVRAIESNVDFLSLEQNGPSVQLKLSRPISTNDFQGLDAVRLVLEAAASDDVRSTCTVTLMVPEGTPCTPLPPIVDCSSCYNCTTGGVQEDVPVFANGNYRFQLRSDTTGPIGAVSATVKDPTAVVEHTIEMADGYLQSLLSITPEGLLTIARPLIPNVYQFVVHATNAAAGKKATANVWLDVLNQHECTEGDKQPTVDQVLVVRHLEEERPYTTIFYTQLSPRCSYELISEQPTEDDQQSYFYIDQQTNWLACRSFDREDRDLFGDMQVPQFSLLMQLKCSETDEQSQRSPVKRSLVETDTINYASDITIVTIIVDDINDNDPVFVEPATAPGTNAIHLGFPEPSLASKLMLSGLLTVRATDADEGLNAAIRYSLSENEHFMLDPVTGSIEPTKSALRDSDLIDLTVIATDREGALDGRSTALDLVVHRLHENHVAFLTVTTVNEASVQIIIDQINLQSDFHLKVLRQAYIPQADTTAPVRVTRNAVAREIEDSTSNMRLIVYALNDDNQLLNTDDIRNAIRNVFPGIGTSAIASFNDAVCYGNSTNPSCPSTPSCPEELTGRSSNGGLIASTSVLGGLLLITLALTMVLYLRYVRPLSKGADSTPSDVEQLENDFDSTPPPTPPTLGGKKEQPIADPEVMEDRKISINIAGITMQESEDTNTDSNRLARSLAERLDEEDEYGAAVFGTTSQDTFSEPKNVKFNEVVERIEVQEHHSDEEDGGSVYEERL</sequence>
<dbReference type="SMART" id="SM00516">
    <property type="entry name" value="SEC14"/>
    <property type="match status" value="1"/>
</dbReference>
<dbReference type="EnsemblMetazoa" id="ASTEI07281-RA">
    <property type="protein sequence ID" value="ASTEI07281-PA"/>
    <property type="gene ID" value="ASTEI07281"/>
</dbReference>
<protein>
    <submittedName>
        <fullName evidence="5">Uncharacterized protein</fullName>
    </submittedName>
</protein>
<dbReference type="PANTHER" id="PTHR24027:SF438">
    <property type="entry name" value="CADHERIN 23"/>
    <property type="match status" value="1"/>
</dbReference>
<dbReference type="PANTHER" id="PTHR24027">
    <property type="entry name" value="CADHERIN-23"/>
    <property type="match status" value="1"/>
</dbReference>
<reference evidence="5" key="2">
    <citation type="submission" date="2020-05" db="UniProtKB">
        <authorList>
            <consortium name="EnsemblMetazoa"/>
        </authorList>
    </citation>
    <scope>IDENTIFICATION</scope>
    <source>
        <strain evidence="5">Indian</strain>
    </source>
</reference>
<dbReference type="SMART" id="SM00112">
    <property type="entry name" value="CA"/>
    <property type="match status" value="3"/>
</dbReference>
<dbReference type="InterPro" id="IPR020894">
    <property type="entry name" value="Cadherin_CS"/>
</dbReference>
<dbReference type="InterPro" id="IPR039808">
    <property type="entry name" value="Cadherin"/>
</dbReference>
<dbReference type="PROSITE" id="PS00232">
    <property type="entry name" value="CADHERIN_1"/>
    <property type="match status" value="1"/>
</dbReference>
<comment type="subcellular location">
    <subcellularLocation>
        <location evidence="1">Membrane</location>
    </subcellularLocation>
</comment>
<dbReference type="Gene3D" id="3.40.525.10">
    <property type="entry name" value="CRAL-TRIO lipid binding domain"/>
    <property type="match status" value="1"/>
</dbReference>
<dbReference type="SUPFAM" id="SSF49313">
    <property type="entry name" value="Cadherin-like"/>
    <property type="match status" value="2"/>
</dbReference>
<dbReference type="STRING" id="30069.A0A182YFP5"/>
<dbReference type="PROSITE" id="PS50191">
    <property type="entry name" value="CRAL_TRIO"/>
    <property type="match status" value="1"/>
</dbReference>
<evidence type="ECO:0000256" key="4">
    <source>
        <dbReference type="ARBA" id="ARBA00023136"/>
    </source>
</evidence>
<organism evidence="5 6">
    <name type="scientific">Anopheles stephensi</name>
    <name type="common">Indo-Pakistan malaria mosquito</name>
    <dbReference type="NCBI Taxonomy" id="30069"/>
    <lineage>
        <taxon>Eukaryota</taxon>
        <taxon>Metazoa</taxon>
        <taxon>Ecdysozoa</taxon>
        <taxon>Arthropoda</taxon>
        <taxon>Hexapoda</taxon>
        <taxon>Insecta</taxon>
        <taxon>Pterygota</taxon>
        <taxon>Neoptera</taxon>
        <taxon>Endopterygota</taxon>
        <taxon>Diptera</taxon>
        <taxon>Nematocera</taxon>
        <taxon>Culicoidea</taxon>
        <taxon>Culicidae</taxon>
        <taxon>Anophelinae</taxon>
        <taxon>Anopheles</taxon>
    </lineage>
</organism>
<dbReference type="GO" id="GO:0008013">
    <property type="term" value="F:beta-catenin binding"/>
    <property type="evidence" value="ECO:0007669"/>
    <property type="project" value="TreeGrafter"/>
</dbReference>
<dbReference type="CDD" id="cd11304">
    <property type="entry name" value="Cadherin_repeat"/>
    <property type="match status" value="2"/>
</dbReference>
<dbReference type="PROSITE" id="PS50268">
    <property type="entry name" value="CADHERIN_2"/>
    <property type="match status" value="3"/>
</dbReference>
<reference evidence="6" key="1">
    <citation type="journal article" date="2014" name="Genome Biol.">
        <title>Genome analysis of a major urban malaria vector mosquito, Anopheles stephensi.</title>
        <authorList>
            <person name="Jiang X."/>
            <person name="Peery A."/>
            <person name="Hall A.B."/>
            <person name="Sharma A."/>
            <person name="Chen X.G."/>
            <person name="Waterhouse R.M."/>
            <person name="Komissarov A."/>
            <person name="Riehle M.M."/>
            <person name="Shouche Y."/>
            <person name="Sharakhova M.V."/>
            <person name="Lawson D."/>
            <person name="Pakpour N."/>
            <person name="Arensburger P."/>
            <person name="Davidson V.L."/>
            <person name="Eiglmeier K."/>
            <person name="Emrich S."/>
            <person name="George P."/>
            <person name="Kennedy R.C."/>
            <person name="Mane S.P."/>
            <person name="Maslen G."/>
            <person name="Oringanje C."/>
            <person name="Qi Y."/>
            <person name="Settlage R."/>
            <person name="Tojo M."/>
            <person name="Tubio J.M."/>
            <person name="Unger M.F."/>
            <person name="Wang B."/>
            <person name="Vernick K.D."/>
            <person name="Ribeiro J.M."/>
            <person name="James A.A."/>
            <person name="Michel K."/>
            <person name="Riehle M.A."/>
            <person name="Luckhart S."/>
            <person name="Sharakhov I.V."/>
            <person name="Tu Z."/>
        </authorList>
    </citation>
    <scope>NUCLEOTIDE SEQUENCE [LARGE SCALE GENOMIC DNA]</scope>
    <source>
        <strain evidence="6">Indian</strain>
    </source>
</reference>
<dbReference type="Gene3D" id="2.60.40.60">
    <property type="entry name" value="Cadherins"/>
    <property type="match status" value="3"/>
</dbReference>
<keyword evidence="4" id="KW-0472">Membrane</keyword>
<dbReference type="VEuPathDB" id="VectorBase:ASTEI20_042275"/>
<keyword evidence="3" id="KW-0106">Calcium</keyword>
<keyword evidence="6" id="KW-1185">Reference proteome</keyword>
<dbReference type="VEuPathDB" id="VectorBase:ASTE010525"/>
<dbReference type="Pfam" id="PF13716">
    <property type="entry name" value="CRAL_TRIO_2"/>
    <property type="match status" value="1"/>
</dbReference>
<dbReference type="Proteomes" id="UP000076408">
    <property type="component" value="Unassembled WGS sequence"/>
</dbReference>
<dbReference type="CDD" id="cd00170">
    <property type="entry name" value="SEC14"/>
    <property type="match status" value="1"/>
</dbReference>
<dbReference type="InterPro" id="IPR015919">
    <property type="entry name" value="Cadherin-like_sf"/>
</dbReference>
<dbReference type="GO" id="GO:0005509">
    <property type="term" value="F:calcium ion binding"/>
    <property type="evidence" value="ECO:0007669"/>
    <property type="project" value="UniProtKB-UniRule"/>
</dbReference>
<dbReference type="InterPro" id="IPR001251">
    <property type="entry name" value="CRAL-TRIO_dom"/>
</dbReference>
<keyword evidence="2" id="KW-0677">Repeat</keyword>
<evidence type="ECO:0000256" key="2">
    <source>
        <dbReference type="ARBA" id="ARBA00022737"/>
    </source>
</evidence>
<dbReference type="GO" id="GO:0007156">
    <property type="term" value="P:homophilic cell adhesion via plasma membrane adhesion molecules"/>
    <property type="evidence" value="ECO:0007669"/>
    <property type="project" value="InterPro"/>
</dbReference>
<evidence type="ECO:0000256" key="3">
    <source>
        <dbReference type="ARBA" id="ARBA00022837"/>
    </source>
</evidence>